<evidence type="ECO:0000256" key="2">
    <source>
        <dbReference type="ARBA" id="ARBA00022448"/>
    </source>
</evidence>
<dbReference type="Pfam" id="PF07549">
    <property type="entry name" value="Sec_GG"/>
    <property type="match status" value="1"/>
</dbReference>
<keyword evidence="6 9" id="KW-1133">Transmembrane helix</keyword>
<evidence type="ECO:0000256" key="6">
    <source>
        <dbReference type="ARBA" id="ARBA00022989"/>
    </source>
</evidence>
<organism evidence="11 12">
    <name type="scientific">Alterisphingorhabdus coralli</name>
    <dbReference type="NCBI Taxonomy" id="3071408"/>
    <lineage>
        <taxon>Bacteria</taxon>
        <taxon>Pseudomonadati</taxon>
        <taxon>Pseudomonadota</taxon>
        <taxon>Alphaproteobacteria</taxon>
        <taxon>Sphingomonadales</taxon>
        <taxon>Sphingomonadaceae</taxon>
        <taxon>Alterisphingorhabdus (ex Yan et al. 2024)</taxon>
    </lineage>
</organism>
<comment type="function">
    <text evidence="9">Part of the Sec protein translocase complex. Interacts with the SecYEG preprotein conducting channel. SecDF uses the proton motive force (PMF) to complete protein translocation after the ATP-dependent function of SecA.</text>
</comment>
<dbReference type="PANTHER" id="PTHR30081">
    <property type="entry name" value="PROTEIN-EXPORT MEMBRANE PROTEIN SEC"/>
    <property type="match status" value="1"/>
</dbReference>
<evidence type="ECO:0000256" key="5">
    <source>
        <dbReference type="ARBA" id="ARBA00022927"/>
    </source>
</evidence>
<dbReference type="EMBL" id="CP136594">
    <property type="protein sequence ID" value="WOE74282.1"/>
    <property type="molecule type" value="Genomic_DNA"/>
</dbReference>
<comment type="similarity">
    <text evidence="9">Belongs to the SecD/SecF family. SecF subfamily.</text>
</comment>
<evidence type="ECO:0000256" key="3">
    <source>
        <dbReference type="ARBA" id="ARBA00022475"/>
    </source>
</evidence>
<dbReference type="NCBIfam" id="TIGR00966">
    <property type="entry name" value="transloc_SecF"/>
    <property type="match status" value="1"/>
</dbReference>
<keyword evidence="4 9" id="KW-0812">Transmembrane</keyword>
<evidence type="ECO:0000259" key="10">
    <source>
        <dbReference type="Pfam" id="PF02355"/>
    </source>
</evidence>
<evidence type="ECO:0000256" key="8">
    <source>
        <dbReference type="ARBA" id="ARBA00023136"/>
    </source>
</evidence>
<dbReference type="KEGG" id="acoa:RB602_10495"/>
<accession>A0AA97HZX0</accession>
<comment type="subunit">
    <text evidence="9">Forms a complex with SecD. Part of the essential Sec protein translocation apparatus which comprises SecA, SecYEG and auxiliary proteins SecDF-YajC and YidC.</text>
</comment>
<feature type="transmembrane region" description="Helical" evidence="9">
    <location>
        <begin position="247"/>
        <end position="267"/>
    </location>
</feature>
<dbReference type="Proteomes" id="UP001302429">
    <property type="component" value="Chromosome"/>
</dbReference>
<dbReference type="PANTHER" id="PTHR30081:SF8">
    <property type="entry name" value="PROTEIN TRANSLOCASE SUBUNIT SECF"/>
    <property type="match status" value="1"/>
</dbReference>
<keyword evidence="5 9" id="KW-0653">Protein transport</keyword>
<sequence length="332" mass="36457">MKLLKLVPEKTNIGFLKLRNVAVGFSVLLIIASIALVMTRGLNFGVDFVGGQQFRVTFEKVEEAPIVELRESIAALNLGDANIQRFGEPNEVAIRMRLNAEGGDELQEADSATVAVSNMIEERFAEQGVRIDGVDAVSGKVSEELLSTGVYSLVFALIAISIYIWFRFEWQFGVGALFALFHDVALTFGFFALTQLEFNLNIIAALLTIIGYSLNDTIVIDDRIRENLRKYRKMEISNLLDLSINETLARTVSTSLTMIIVLVSLVLLGPDVIFGFSAAMLFGVIIGTYSSIYIASPVLIWLGVGPDSFVPVESDSEKAQRRLAEGYDGAEP</sequence>
<dbReference type="HAMAP" id="MF_01464_B">
    <property type="entry name" value="SecF_B"/>
    <property type="match status" value="1"/>
</dbReference>
<proteinExistence type="inferred from homology"/>
<comment type="subcellular location">
    <subcellularLocation>
        <location evidence="1 9">Cell membrane</location>
        <topology evidence="1 9">Multi-pass membrane protein</topology>
    </subcellularLocation>
</comment>
<dbReference type="GO" id="GO:0065002">
    <property type="term" value="P:intracellular protein transmembrane transport"/>
    <property type="evidence" value="ECO:0007669"/>
    <property type="project" value="UniProtKB-UniRule"/>
</dbReference>
<dbReference type="InterPro" id="IPR022646">
    <property type="entry name" value="SecD/SecF_CS"/>
</dbReference>
<keyword evidence="3 9" id="KW-1003">Cell membrane</keyword>
<feature type="transmembrane region" description="Helical" evidence="9">
    <location>
        <begin position="145"/>
        <end position="166"/>
    </location>
</feature>
<dbReference type="InterPro" id="IPR022813">
    <property type="entry name" value="SecD/SecF_arch_bac"/>
</dbReference>
<gene>
    <name evidence="9 11" type="primary">secF</name>
    <name evidence="11" type="ORF">RB602_10495</name>
</gene>
<feature type="transmembrane region" description="Helical" evidence="9">
    <location>
        <begin position="173"/>
        <end position="194"/>
    </location>
</feature>
<feature type="transmembrane region" description="Helical" evidence="9">
    <location>
        <begin position="273"/>
        <end position="295"/>
    </location>
</feature>
<evidence type="ECO:0000256" key="9">
    <source>
        <dbReference type="HAMAP-Rule" id="MF_01464"/>
    </source>
</evidence>
<keyword evidence="7 9" id="KW-0811">Translocation</keyword>
<keyword evidence="8 9" id="KW-0472">Membrane</keyword>
<dbReference type="RefSeq" id="WP_317080519.1">
    <property type="nucleotide sequence ID" value="NZ_CP136594.1"/>
</dbReference>
<keyword evidence="12" id="KW-1185">Reference proteome</keyword>
<evidence type="ECO:0000313" key="12">
    <source>
        <dbReference type="Proteomes" id="UP001302429"/>
    </source>
</evidence>
<dbReference type="Pfam" id="PF02355">
    <property type="entry name" value="SecD_SecF_C"/>
    <property type="match status" value="1"/>
</dbReference>
<dbReference type="NCBIfam" id="TIGR00916">
    <property type="entry name" value="2A0604s01"/>
    <property type="match status" value="1"/>
</dbReference>
<dbReference type="InterPro" id="IPR048634">
    <property type="entry name" value="SecD_SecF_C"/>
</dbReference>
<feature type="domain" description="Protein export membrane protein SecD/SecF C-terminal" evidence="10">
    <location>
        <begin position="129"/>
        <end position="303"/>
    </location>
</feature>
<evidence type="ECO:0000256" key="7">
    <source>
        <dbReference type="ARBA" id="ARBA00023010"/>
    </source>
</evidence>
<feature type="transmembrane region" description="Helical" evidence="9">
    <location>
        <begin position="21"/>
        <end position="39"/>
    </location>
</feature>
<dbReference type="GO" id="GO:0043952">
    <property type="term" value="P:protein transport by the Sec complex"/>
    <property type="evidence" value="ECO:0007669"/>
    <property type="project" value="UniProtKB-UniRule"/>
</dbReference>
<feature type="transmembrane region" description="Helical" evidence="9">
    <location>
        <begin position="200"/>
        <end position="220"/>
    </location>
</feature>
<dbReference type="Gene3D" id="1.20.1640.10">
    <property type="entry name" value="Multidrug efflux transporter AcrB transmembrane domain"/>
    <property type="match status" value="1"/>
</dbReference>
<dbReference type="PRINTS" id="PR01755">
    <property type="entry name" value="SECFTRNLCASE"/>
</dbReference>
<evidence type="ECO:0000256" key="4">
    <source>
        <dbReference type="ARBA" id="ARBA00022692"/>
    </source>
</evidence>
<dbReference type="InterPro" id="IPR022645">
    <property type="entry name" value="SecD/SecF_bac"/>
</dbReference>
<dbReference type="GO" id="GO:0005886">
    <property type="term" value="C:plasma membrane"/>
    <property type="evidence" value="ECO:0007669"/>
    <property type="project" value="UniProtKB-SubCell"/>
</dbReference>
<reference evidence="11 12" key="1">
    <citation type="submission" date="2023-10" db="EMBL/GenBank/DDBJ databases">
        <title>Complete genome sequence of a Sphingomonadaceae bacterium.</title>
        <authorList>
            <person name="Yan C."/>
        </authorList>
    </citation>
    <scope>NUCLEOTIDE SEQUENCE [LARGE SCALE GENOMIC DNA]</scope>
    <source>
        <strain evidence="11 12">SCSIO 66989</strain>
    </source>
</reference>
<dbReference type="SUPFAM" id="SSF82866">
    <property type="entry name" value="Multidrug efflux transporter AcrB transmembrane domain"/>
    <property type="match status" value="1"/>
</dbReference>
<protein>
    <recommendedName>
        <fullName evidence="9">Protein-export membrane protein SecF</fullName>
    </recommendedName>
</protein>
<dbReference type="AlphaFoldDB" id="A0AA97HZX0"/>
<dbReference type="InterPro" id="IPR055344">
    <property type="entry name" value="SecD_SecF_C_bact"/>
</dbReference>
<keyword evidence="2 9" id="KW-0813">Transport</keyword>
<dbReference type="GO" id="GO:0015450">
    <property type="term" value="F:protein-transporting ATPase activity"/>
    <property type="evidence" value="ECO:0007669"/>
    <property type="project" value="InterPro"/>
</dbReference>
<dbReference type="InterPro" id="IPR005665">
    <property type="entry name" value="SecF_bac"/>
</dbReference>
<name>A0AA97HZX0_9SPHN</name>
<dbReference type="GO" id="GO:0006605">
    <property type="term" value="P:protein targeting"/>
    <property type="evidence" value="ECO:0007669"/>
    <property type="project" value="UniProtKB-UniRule"/>
</dbReference>
<evidence type="ECO:0000256" key="1">
    <source>
        <dbReference type="ARBA" id="ARBA00004651"/>
    </source>
</evidence>
<evidence type="ECO:0000313" key="11">
    <source>
        <dbReference type="EMBL" id="WOE74282.1"/>
    </source>
</evidence>